<evidence type="ECO:0000313" key="1">
    <source>
        <dbReference type="EMBL" id="CAI9735243.1"/>
    </source>
</evidence>
<organism evidence="1 2">
    <name type="scientific">Octopus vulgaris</name>
    <name type="common">Common octopus</name>
    <dbReference type="NCBI Taxonomy" id="6645"/>
    <lineage>
        <taxon>Eukaryota</taxon>
        <taxon>Metazoa</taxon>
        <taxon>Spiralia</taxon>
        <taxon>Lophotrochozoa</taxon>
        <taxon>Mollusca</taxon>
        <taxon>Cephalopoda</taxon>
        <taxon>Coleoidea</taxon>
        <taxon>Octopodiformes</taxon>
        <taxon>Octopoda</taxon>
        <taxon>Incirrata</taxon>
        <taxon>Octopodidae</taxon>
        <taxon>Octopus</taxon>
    </lineage>
</organism>
<sequence>MIPESHFRRRPKEEEVIRRRTSSTICPFCDMSILPRELGKSEDMMQVAVRRISKPLQGYRLRQETSYSFGRAVPSRLRLD</sequence>
<proteinExistence type="predicted"/>
<dbReference type="EMBL" id="OX597830">
    <property type="protein sequence ID" value="CAI9735243.1"/>
    <property type="molecule type" value="Genomic_DNA"/>
</dbReference>
<protein>
    <submittedName>
        <fullName evidence="1">Uncharacterized protein</fullName>
    </submittedName>
</protein>
<reference evidence="1" key="1">
    <citation type="submission" date="2023-08" db="EMBL/GenBank/DDBJ databases">
        <authorList>
            <person name="Alioto T."/>
            <person name="Alioto T."/>
            <person name="Gomez Garrido J."/>
        </authorList>
    </citation>
    <scope>NUCLEOTIDE SEQUENCE</scope>
</reference>
<dbReference type="Proteomes" id="UP001162480">
    <property type="component" value="Chromosome 17"/>
</dbReference>
<accession>A0AA36BIY3</accession>
<keyword evidence="2" id="KW-1185">Reference proteome</keyword>
<evidence type="ECO:0000313" key="2">
    <source>
        <dbReference type="Proteomes" id="UP001162480"/>
    </source>
</evidence>
<gene>
    <name evidence="1" type="ORF">OCTVUL_1B000709</name>
</gene>
<dbReference type="AlphaFoldDB" id="A0AA36BIY3"/>
<name>A0AA36BIY3_OCTVU</name>